<evidence type="ECO:0000313" key="10">
    <source>
        <dbReference type="Proteomes" id="UP000310636"/>
    </source>
</evidence>
<feature type="transmembrane region" description="Helical" evidence="8">
    <location>
        <begin position="322"/>
        <end position="340"/>
    </location>
</feature>
<keyword evidence="4" id="KW-1003">Cell membrane</keyword>
<dbReference type="EMBL" id="SSOB01000028">
    <property type="protein sequence ID" value="THF75886.1"/>
    <property type="molecule type" value="Genomic_DNA"/>
</dbReference>
<feature type="transmembrane region" description="Helical" evidence="8">
    <location>
        <begin position="165"/>
        <end position="189"/>
    </location>
</feature>
<comment type="caution">
    <text evidence="9">The sequence shown here is derived from an EMBL/GenBank/DDBJ whole genome shotgun (WGS) entry which is preliminary data.</text>
</comment>
<feature type="transmembrane region" description="Helical" evidence="8">
    <location>
        <begin position="293"/>
        <end position="316"/>
    </location>
</feature>
<feature type="transmembrane region" description="Helical" evidence="8">
    <location>
        <begin position="107"/>
        <end position="128"/>
    </location>
</feature>
<keyword evidence="5 8" id="KW-0812">Transmembrane</keyword>
<dbReference type="Gene3D" id="1.10.3470.10">
    <property type="entry name" value="ABC transporter involved in vitamin B12 uptake, BtuC"/>
    <property type="match status" value="1"/>
</dbReference>
<accession>A0A4S4BM54</accession>
<dbReference type="PANTHER" id="PTHR30472">
    <property type="entry name" value="FERRIC ENTEROBACTIN TRANSPORT SYSTEM PERMEASE PROTEIN"/>
    <property type="match status" value="1"/>
</dbReference>
<comment type="similarity">
    <text evidence="2">Belongs to the binding-protein-dependent transport system permease family. FecCD subfamily.</text>
</comment>
<feature type="transmembrane region" description="Helical" evidence="8">
    <location>
        <begin position="134"/>
        <end position="153"/>
    </location>
</feature>
<evidence type="ECO:0000256" key="2">
    <source>
        <dbReference type="ARBA" id="ARBA00007935"/>
    </source>
</evidence>
<dbReference type="GO" id="GO:0022857">
    <property type="term" value="F:transmembrane transporter activity"/>
    <property type="evidence" value="ECO:0007669"/>
    <property type="project" value="InterPro"/>
</dbReference>
<comment type="subcellular location">
    <subcellularLocation>
        <location evidence="1">Cell membrane</location>
        <topology evidence="1">Multi-pass membrane protein</topology>
    </subcellularLocation>
</comment>
<keyword evidence="6 8" id="KW-1133">Transmembrane helix</keyword>
<dbReference type="RefSeq" id="WP_136371690.1">
    <property type="nucleotide sequence ID" value="NZ_SSOB01000028.1"/>
</dbReference>
<dbReference type="PANTHER" id="PTHR30472:SF58">
    <property type="entry name" value="IRON(3+)-HYDROXAMATE IMPORT SYSTEM PERMEASE PROTEIN FHUB"/>
    <property type="match status" value="1"/>
</dbReference>
<dbReference type="GO" id="GO:0005886">
    <property type="term" value="C:plasma membrane"/>
    <property type="evidence" value="ECO:0007669"/>
    <property type="project" value="UniProtKB-SubCell"/>
</dbReference>
<dbReference type="InterPro" id="IPR000522">
    <property type="entry name" value="ABC_transptr_permease_BtuC"/>
</dbReference>
<reference evidence="9 10" key="1">
    <citation type="submission" date="2019-04" db="EMBL/GenBank/DDBJ databases">
        <title>Cohnella sp. nov. isolated from preserved vegetables.</title>
        <authorList>
            <person name="Lin S.-Y."/>
            <person name="Hung M.-H."/>
            <person name="Young C.-C."/>
        </authorList>
    </citation>
    <scope>NUCLEOTIDE SEQUENCE [LARGE SCALE GENOMIC DNA]</scope>
    <source>
        <strain evidence="9 10">CC-MHH1044</strain>
    </source>
</reference>
<sequence length="348" mass="36429">MGESANSTAQPVTQLRSRPKVAGIIIFGGLIALVLAFIVSVSLGAANIKFLTVWEAVFRFNPDLTQHQIIRELRLPRVVMGGLVGAAFATSGAIMQGMTRNPLADPGLLGINAGAGFALALCFAFFPGMSFNQLVFMSFLGAAGGAILVFGIGSATRGGMSPARLALAGAAVVALLNAISEGIALRYRIGQELAFWYAGGVAGAKWGQLAYMWPWIAIGIVGALVISRQITMLSLGDDVAAGLGIRTGLIKIIGMVLVLMLAGSSVAAVGSISFIGLIVPHISRYLVGVHYRWIIPCSAVLGSLLLVVADIGARMVHRPYETPAAAIISIIGVPFFVFLIRRAKKEVI</sequence>
<dbReference type="OrthoDB" id="9811721at2"/>
<evidence type="ECO:0000313" key="9">
    <source>
        <dbReference type="EMBL" id="THF75886.1"/>
    </source>
</evidence>
<evidence type="ECO:0000256" key="8">
    <source>
        <dbReference type="SAM" id="Phobius"/>
    </source>
</evidence>
<evidence type="ECO:0000256" key="4">
    <source>
        <dbReference type="ARBA" id="ARBA00022475"/>
    </source>
</evidence>
<dbReference type="GO" id="GO:0033214">
    <property type="term" value="P:siderophore-iron import into cell"/>
    <property type="evidence" value="ECO:0007669"/>
    <property type="project" value="TreeGrafter"/>
</dbReference>
<gene>
    <name evidence="9" type="ORF">E6C55_20495</name>
</gene>
<evidence type="ECO:0000256" key="7">
    <source>
        <dbReference type="ARBA" id="ARBA00023136"/>
    </source>
</evidence>
<dbReference type="InterPro" id="IPR037294">
    <property type="entry name" value="ABC_BtuC-like"/>
</dbReference>
<organism evidence="9 10">
    <name type="scientific">Cohnella fermenti</name>
    <dbReference type="NCBI Taxonomy" id="2565925"/>
    <lineage>
        <taxon>Bacteria</taxon>
        <taxon>Bacillati</taxon>
        <taxon>Bacillota</taxon>
        <taxon>Bacilli</taxon>
        <taxon>Bacillales</taxon>
        <taxon>Paenibacillaceae</taxon>
        <taxon>Cohnella</taxon>
    </lineage>
</organism>
<feature type="transmembrane region" description="Helical" evidence="8">
    <location>
        <begin position="78"/>
        <end position="95"/>
    </location>
</feature>
<dbReference type="FunFam" id="1.10.3470.10:FF:000001">
    <property type="entry name" value="Vitamin B12 ABC transporter permease BtuC"/>
    <property type="match status" value="1"/>
</dbReference>
<name>A0A4S4BM54_9BACL</name>
<dbReference type="AlphaFoldDB" id="A0A4S4BM54"/>
<dbReference type="SUPFAM" id="SSF81345">
    <property type="entry name" value="ABC transporter involved in vitamin B12 uptake, BtuC"/>
    <property type="match status" value="1"/>
</dbReference>
<evidence type="ECO:0000256" key="6">
    <source>
        <dbReference type="ARBA" id="ARBA00022989"/>
    </source>
</evidence>
<dbReference type="Pfam" id="PF01032">
    <property type="entry name" value="FecCD"/>
    <property type="match status" value="1"/>
</dbReference>
<proteinExistence type="inferred from homology"/>
<evidence type="ECO:0000256" key="1">
    <source>
        <dbReference type="ARBA" id="ARBA00004651"/>
    </source>
</evidence>
<evidence type="ECO:0000256" key="3">
    <source>
        <dbReference type="ARBA" id="ARBA00022448"/>
    </source>
</evidence>
<feature type="transmembrane region" description="Helical" evidence="8">
    <location>
        <begin position="239"/>
        <end position="260"/>
    </location>
</feature>
<dbReference type="Proteomes" id="UP000310636">
    <property type="component" value="Unassembled WGS sequence"/>
</dbReference>
<feature type="transmembrane region" description="Helical" evidence="8">
    <location>
        <begin position="266"/>
        <end position="286"/>
    </location>
</feature>
<protein>
    <submittedName>
        <fullName evidence="9">Iron ABC transporter permease</fullName>
    </submittedName>
</protein>
<keyword evidence="7 8" id="KW-0472">Membrane</keyword>
<feature type="transmembrane region" description="Helical" evidence="8">
    <location>
        <begin position="21"/>
        <end position="45"/>
    </location>
</feature>
<keyword evidence="10" id="KW-1185">Reference proteome</keyword>
<dbReference type="CDD" id="cd06550">
    <property type="entry name" value="TM_ABC_iron-siderophores_like"/>
    <property type="match status" value="1"/>
</dbReference>
<evidence type="ECO:0000256" key="5">
    <source>
        <dbReference type="ARBA" id="ARBA00022692"/>
    </source>
</evidence>
<feature type="transmembrane region" description="Helical" evidence="8">
    <location>
        <begin position="209"/>
        <end position="227"/>
    </location>
</feature>
<keyword evidence="3" id="KW-0813">Transport</keyword>